<feature type="domain" description="MobA-like NTP transferase" evidence="1">
    <location>
        <begin position="7"/>
        <end position="170"/>
    </location>
</feature>
<dbReference type="Gene3D" id="3.90.550.10">
    <property type="entry name" value="Spore Coat Polysaccharide Biosynthesis Protein SpsA, Chain A"/>
    <property type="match status" value="1"/>
</dbReference>
<dbReference type="EMBL" id="JRHC01000002">
    <property type="protein sequence ID" value="KJF43827.1"/>
    <property type="molecule type" value="Genomic_DNA"/>
</dbReference>
<dbReference type="InterPro" id="IPR029044">
    <property type="entry name" value="Nucleotide-diphossugar_trans"/>
</dbReference>
<proteinExistence type="predicted"/>
<reference evidence="2 3" key="1">
    <citation type="submission" date="2014-09" db="EMBL/GenBank/DDBJ databases">
        <title>Draft Genome Sequence of Draconibacterium sp. JN14CK-3.</title>
        <authorList>
            <person name="Dong C."/>
            <person name="Lai Q."/>
            <person name="Shao Z."/>
        </authorList>
    </citation>
    <scope>NUCLEOTIDE SEQUENCE [LARGE SCALE GENOMIC DNA]</scope>
    <source>
        <strain evidence="2 3">JN14CK-3</strain>
    </source>
</reference>
<dbReference type="OrthoDB" id="9779263at2"/>
<name>A0A0D8JAA2_9BACT</name>
<evidence type="ECO:0000313" key="2">
    <source>
        <dbReference type="EMBL" id="KJF43827.1"/>
    </source>
</evidence>
<dbReference type="PANTHER" id="PTHR43777">
    <property type="entry name" value="MOLYBDENUM COFACTOR CYTIDYLYLTRANSFERASE"/>
    <property type="match status" value="1"/>
</dbReference>
<comment type="caution">
    <text evidence="2">The sequence shown here is derived from an EMBL/GenBank/DDBJ whole genome shotgun (WGS) entry which is preliminary data.</text>
</comment>
<dbReference type="CDD" id="cd04182">
    <property type="entry name" value="GT_2_like_f"/>
    <property type="match status" value="1"/>
</dbReference>
<dbReference type="AlphaFoldDB" id="A0A0D8JAA2"/>
<dbReference type="RefSeq" id="WP_045029830.1">
    <property type="nucleotide sequence ID" value="NZ_JRHC01000002.1"/>
</dbReference>
<dbReference type="GO" id="GO:0016779">
    <property type="term" value="F:nucleotidyltransferase activity"/>
    <property type="evidence" value="ECO:0007669"/>
    <property type="project" value="UniProtKB-ARBA"/>
</dbReference>
<protein>
    <recommendedName>
        <fullName evidence="1">MobA-like NTP transferase domain-containing protein</fullName>
    </recommendedName>
</protein>
<gene>
    <name evidence="2" type="ORF">LH29_12190</name>
</gene>
<accession>A0A0D8JAA2</accession>
<sequence>MNNIPIVLLAAGASSRMGRPKPLLRWGEQSLIEHQLNTLLSTGNPVVLVLGNQAENIIPILQDIPVKITINENWEQGMGTSIAAGVKFVEQQFPACNGVLITLIDQPLMTTDHLNTLLADFEPGKQRIIVSQAESGWQGVPVIFDRFYFNELSELSGKQGAKAIFRNYTHQVKAIPCGDILEDMDTPEQYIKLRNDQ</sequence>
<evidence type="ECO:0000313" key="3">
    <source>
        <dbReference type="Proteomes" id="UP000032544"/>
    </source>
</evidence>
<dbReference type="Pfam" id="PF12804">
    <property type="entry name" value="NTP_transf_3"/>
    <property type="match status" value="1"/>
</dbReference>
<keyword evidence="3" id="KW-1185">Reference proteome</keyword>
<dbReference type="SUPFAM" id="SSF53448">
    <property type="entry name" value="Nucleotide-diphospho-sugar transferases"/>
    <property type="match status" value="1"/>
</dbReference>
<dbReference type="Proteomes" id="UP000032544">
    <property type="component" value="Unassembled WGS sequence"/>
</dbReference>
<dbReference type="PANTHER" id="PTHR43777:SF1">
    <property type="entry name" value="MOLYBDENUM COFACTOR CYTIDYLYLTRANSFERASE"/>
    <property type="match status" value="1"/>
</dbReference>
<dbReference type="InterPro" id="IPR025877">
    <property type="entry name" value="MobA-like_NTP_Trfase"/>
</dbReference>
<dbReference type="STRING" id="1544798.LH29_12190"/>
<organism evidence="2 3">
    <name type="scientific">Draconibacterium sediminis</name>
    <dbReference type="NCBI Taxonomy" id="1544798"/>
    <lineage>
        <taxon>Bacteria</taxon>
        <taxon>Pseudomonadati</taxon>
        <taxon>Bacteroidota</taxon>
        <taxon>Bacteroidia</taxon>
        <taxon>Marinilabiliales</taxon>
        <taxon>Prolixibacteraceae</taxon>
        <taxon>Draconibacterium</taxon>
    </lineage>
</organism>
<evidence type="ECO:0000259" key="1">
    <source>
        <dbReference type="Pfam" id="PF12804"/>
    </source>
</evidence>